<sequence length="24" mass="2784">MCPILRHSKACTYENVELFCMVVP</sequence>
<reference evidence="1" key="1">
    <citation type="submission" date="2014-09" db="EMBL/GenBank/DDBJ databases">
        <authorList>
            <person name="Magalhaes I.L.F."/>
            <person name="Oliveira U."/>
            <person name="Santos F.R."/>
            <person name="Vidigal T.H.D.A."/>
            <person name="Brescovit A.D."/>
            <person name="Santos A.J."/>
        </authorList>
    </citation>
    <scope>NUCLEOTIDE SEQUENCE</scope>
    <source>
        <tissue evidence="1">Shoot tissue taken approximately 20 cm above the soil surface</tissue>
    </source>
</reference>
<protein>
    <submittedName>
        <fullName evidence="1">Uncharacterized protein</fullName>
    </submittedName>
</protein>
<dbReference type="AlphaFoldDB" id="A0A0A9E0E8"/>
<proteinExistence type="predicted"/>
<dbReference type="EMBL" id="GBRH01203621">
    <property type="protein sequence ID" value="JAD94274.1"/>
    <property type="molecule type" value="Transcribed_RNA"/>
</dbReference>
<reference evidence="1" key="2">
    <citation type="journal article" date="2015" name="Data Brief">
        <title>Shoot transcriptome of the giant reed, Arundo donax.</title>
        <authorList>
            <person name="Barrero R.A."/>
            <person name="Guerrero F.D."/>
            <person name="Moolhuijzen P."/>
            <person name="Goolsby J.A."/>
            <person name="Tidwell J."/>
            <person name="Bellgard S.E."/>
            <person name="Bellgard M.I."/>
        </authorList>
    </citation>
    <scope>NUCLEOTIDE SEQUENCE</scope>
    <source>
        <tissue evidence="1">Shoot tissue taken approximately 20 cm above the soil surface</tissue>
    </source>
</reference>
<organism evidence="1">
    <name type="scientific">Arundo donax</name>
    <name type="common">Giant reed</name>
    <name type="synonym">Donax arundinaceus</name>
    <dbReference type="NCBI Taxonomy" id="35708"/>
    <lineage>
        <taxon>Eukaryota</taxon>
        <taxon>Viridiplantae</taxon>
        <taxon>Streptophyta</taxon>
        <taxon>Embryophyta</taxon>
        <taxon>Tracheophyta</taxon>
        <taxon>Spermatophyta</taxon>
        <taxon>Magnoliopsida</taxon>
        <taxon>Liliopsida</taxon>
        <taxon>Poales</taxon>
        <taxon>Poaceae</taxon>
        <taxon>PACMAD clade</taxon>
        <taxon>Arundinoideae</taxon>
        <taxon>Arundineae</taxon>
        <taxon>Arundo</taxon>
    </lineage>
</organism>
<accession>A0A0A9E0E8</accession>
<name>A0A0A9E0E8_ARUDO</name>
<evidence type="ECO:0000313" key="1">
    <source>
        <dbReference type="EMBL" id="JAD94274.1"/>
    </source>
</evidence>